<dbReference type="SUPFAM" id="SSF49464">
    <property type="entry name" value="Carboxypeptidase regulatory domain-like"/>
    <property type="match status" value="1"/>
</dbReference>
<organism evidence="1">
    <name type="scientific">marine metagenome</name>
    <dbReference type="NCBI Taxonomy" id="408172"/>
    <lineage>
        <taxon>unclassified sequences</taxon>
        <taxon>metagenomes</taxon>
        <taxon>ecological metagenomes</taxon>
    </lineage>
</organism>
<feature type="non-terminal residue" evidence="1">
    <location>
        <position position="118"/>
    </location>
</feature>
<dbReference type="EMBL" id="UINC01004690">
    <property type="protein sequence ID" value="SVA16162.1"/>
    <property type="molecule type" value="Genomic_DNA"/>
</dbReference>
<dbReference type="InterPro" id="IPR008969">
    <property type="entry name" value="CarboxyPept-like_regulatory"/>
</dbReference>
<protein>
    <recommendedName>
        <fullName evidence="2">TonB-dependent receptor plug domain-containing protein</fullName>
    </recommendedName>
</protein>
<evidence type="ECO:0000313" key="1">
    <source>
        <dbReference type="EMBL" id="SVA16162.1"/>
    </source>
</evidence>
<gene>
    <name evidence="1" type="ORF">METZ01_LOCUS69016</name>
</gene>
<proteinExistence type="predicted"/>
<name>A0A381TJ80_9ZZZZ</name>
<evidence type="ECO:0008006" key="2">
    <source>
        <dbReference type="Google" id="ProtNLM"/>
    </source>
</evidence>
<reference evidence="1" key="1">
    <citation type="submission" date="2018-05" db="EMBL/GenBank/DDBJ databases">
        <authorList>
            <person name="Lanie J.A."/>
            <person name="Ng W.-L."/>
            <person name="Kazmierczak K.M."/>
            <person name="Andrzejewski T.M."/>
            <person name="Davidsen T.M."/>
            <person name="Wayne K.J."/>
            <person name="Tettelin H."/>
            <person name="Glass J.I."/>
            <person name="Rusch D."/>
            <person name="Podicherti R."/>
            <person name="Tsui H.-C.T."/>
            <person name="Winkler M.E."/>
        </authorList>
    </citation>
    <scope>NUCLEOTIDE SEQUENCE</scope>
</reference>
<accession>A0A381TJ80</accession>
<sequence length="118" mass="13041">MLRNALQLSGIFLIFSFLSSNPVNVTGQIIDHRGFPIPFAVVEHPHSGKWSVSDENGFFHLLGDLRNSDELFISRIGYEPENFSLGGRTVVQILLNKHPVSIDPVLVEGKLTSPNVTS</sequence>
<dbReference type="AlphaFoldDB" id="A0A381TJ80"/>